<name>A0AAQ1RVP6_9FIRM</name>
<evidence type="ECO:0000313" key="3">
    <source>
        <dbReference type="Proteomes" id="UP000184089"/>
    </source>
</evidence>
<evidence type="ECO:0000259" key="1">
    <source>
        <dbReference type="Pfam" id="PF07085"/>
    </source>
</evidence>
<dbReference type="SUPFAM" id="SSF75138">
    <property type="entry name" value="HprK N-terminal domain-like"/>
    <property type="match status" value="1"/>
</dbReference>
<protein>
    <submittedName>
        <fullName evidence="2">DRTGG domain-containing protein</fullName>
    </submittedName>
</protein>
<proteinExistence type="predicted"/>
<dbReference type="Pfam" id="PF07085">
    <property type="entry name" value="DRTGG"/>
    <property type="match status" value="1"/>
</dbReference>
<dbReference type="InterPro" id="IPR028979">
    <property type="entry name" value="Ser_kin/Pase_Hpr-like_N_sf"/>
</dbReference>
<dbReference type="Gene3D" id="3.40.1390.20">
    <property type="entry name" value="HprK N-terminal domain-like"/>
    <property type="match status" value="1"/>
</dbReference>
<reference evidence="3" key="1">
    <citation type="submission" date="2016-11" db="EMBL/GenBank/DDBJ databases">
        <authorList>
            <person name="Jaros S."/>
            <person name="Januszkiewicz K."/>
            <person name="Wedrychowicz H."/>
        </authorList>
    </citation>
    <scope>NUCLEOTIDE SEQUENCE [LARGE SCALE GENOMIC DNA]</scope>
    <source>
        <strain evidence="3">DSM 4029</strain>
    </source>
</reference>
<dbReference type="AlphaFoldDB" id="A0AAQ1RVP6"/>
<dbReference type="RefSeq" id="WP_021659029.1">
    <property type="nucleotide sequence ID" value="NZ_FQVY01000002.1"/>
</dbReference>
<dbReference type="InterPro" id="IPR010766">
    <property type="entry name" value="DRTGG"/>
</dbReference>
<comment type="caution">
    <text evidence="2">The sequence shown here is derived from an EMBL/GenBank/DDBJ whole genome shotgun (WGS) entry which is preliminary data.</text>
</comment>
<evidence type="ECO:0000313" key="2">
    <source>
        <dbReference type="EMBL" id="SHG01097.1"/>
    </source>
</evidence>
<dbReference type="Proteomes" id="UP000184089">
    <property type="component" value="Unassembled WGS sequence"/>
</dbReference>
<dbReference type="EMBL" id="FQVY01000002">
    <property type="protein sequence ID" value="SHG01097.1"/>
    <property type="molecule type" value="Genomic_DNA"/>
</dbReference>
<feature type="domain" description="DRTGG" evidence="1">
    <location>
        <begin position="41"/>
        <end position="107"/>
    </location>
</feature>
<sequence length="112" mass="11747">MKLTTQELLSCSSFSPVCGGEERPVEGIYCCDLLSLVMGRAKAGDCWVTVMGNVNAVAVATLADAACILLAEGMAFDPAAVERARQQGIALLRTELPVYEAARLVEQLGGGL</sequence>
<organism evidence="2 3">
    <name type="scientific">Bittarella massiliensis</name>
    <name type="common">ex Durand et al. 2017</name>
    <dbReference type="NCBI Taxonomy" id="1720313"/>
    <lineage>
        <taxon>Bacteria</taxon>
        <taxon>Bacillati</taxon>
        <taxon>Bacillota</taxon>
        <taxon>Clostridia</taxon>
        <taxon>Eubacteriales</taxon>
        <taxon>Oscillospiraceae</taxon>
        <taxon>Bittarella (ex Durand et al. 2017)</taxon>
    </lineage>
</organism>
<gene>
    <name evidence="2" type="ORF">SAMN05444424_1139</name>
</gene>
<accession>A0AAQ1RVP6</accession>